<keyword evidence="1 4" id="KW-0808">Transferase</keyword>
<dbReference type="PROSITE" id="PS51186">
    <property type="entry name" value="GNAT"/>
    <property type="match status" value="2"/>
</dbReference>
<feature type="domain" description="N-acetyltransferase" evidence="3">
    <location>
        <begin position="3"/>
        <end position="162"/>
    </location>
</feature>
<keyword evidence="2" id="KW-0012">Acyltransferase</keyword>
<evidence type="ECO:0000259" key="3">
    <source>
        <dbReference type="PROSITE" id="PS51186"/>
    </source>
</evidence>
<dbReference type="EMBL" id="SFCC01000003">
    <property type="protein sequence ID" value="RZQ64854.1"/>
    <property type="molecule type" value="Genomic_DNA"/>
</dbReference>
<dbReference type="Gene3D" id="3.40.630.30">
    <property type="match status" value="1"/>
</dbReference>
<dbReference type="OrthoDB" id="9799092at2"/>
<feature type="domain" description="N-acetyltransferase" evidence="3">
    <location>
        <begin position="166"/>
        <end position="311"/>
    </location>
</feature>
<dbReference type="AlphaFoldDB" id="A0A4Q7JEK1"/>
<dbReference type="PANTHER" id="PTHR43877">
    <property type="entry name" value="AMINOALKYLPHOSPHONATE N-ACETYLTRANSFERASE-RELATED-RELATED"/>
    <property type="match status" value="1"/>
</dbReference>
<proteinExistence type="predicted"/>
<organism evidence="4 5">
    <name type="scientific">Amycolatopsis suaedae</name>
    <dbReference type="NCBI Taxonomy" id="2510978"/>
    <lineage>
        <taxon>Bacteria</taxon>
        <taxon>Bacillati</taxon>
        <taxon>Actinomycetota</taxon>
        <taxon>Actinomycetes</taxon>
        <taxon>Pseudonocardiales</taxon>
        <taxon>Pseudonocardiaceae</taxon>
        <taxon>Amycolatopsis</taxon>
    </lineage>
</organism>
<dbReference type="Proteomes" id="UP000292003">
    <property type="component" value="Unassembled WGS sequence"/>
</dbReference>
<reference evidence="4 5" key="1">
    <citation type="submission" date="2019-02" db="EMBL/GenBank/DDBJ databases">
        <title>Draft genome sequence of Amycolatopsis sp. 8-3EHSu isolated from roots of Suaeda maritima.</title>
        <authorList>
            <person name="Duangmal K."/>
            <person name="Chantavorakit T."/>
        </authorList>
    </citation>
    <scope>NUCLEOTIDE SEQUENCE [LARGE SCALE GENOMIC DNA]</scope>
    <source>
        <strain evidence="4 5">8-3EHSu</strain>
    </source>
</reference>
<gene>
    <name evidence="4" type="ORF">EWH70_08215</name>
</gene>
<dbReference type="PANTHER" id="PTHR43877:SF2">
    <property type="entry name" value="AMINOALKYLPHOSPHONATE N-ACETYLTRANSFERASE-RELATED"/>
    <property type="match status" value="1"/>
</dbReference>
<dbReference type="GO" id="GO:0016747">
    <property type="term" value="F:acyltransferase activity, transferring groups other than amino-acyl groups"/>
    <property type="evidence" value="ECO:0007669"/>
    <property type="project" value="InterPro"/>
</dbReference>
<comment type="caution">
    <text evidence="4">The sequence shown here is derived from an EMBL/GenBank/DDBJ whole genome shotgun (WGS) entry which is preliminary data.</text>
</comment>
<dbReference type="SUPFAM" id="SSF55729">
    <property type="entry name" value="Acyl-CoA N-acyltransferases (Nat)"/>
    <property type="match status" value="1"/>
</dbReference>
<dbReference type="RefSeq" id="WP_130474653.1">
    <property type="nucleotide sequence ID" value="NZ_SFCC01000003.1"/>
</dbReference>
<evidence type="ECO:0000256" key="1">
    <source>
        <dbReference type="ARBA" id="ARBA00022679"/>
    </source>
</evidence>
<dbReference type="InterPro" id="IPR016181">
    <property type="entry name" value="Acyl_CoA_acyltransferase"/>
</dbReference>
<evidence type="ECO:0000256" key="2">
    <source>
        <dbReference type="ARBA" id="ARBA00023315"/>
    </source>
</evidence>
<dbReference type="InterPro" id="IPR000182">
    <property type="entry name" value="GNAT_dom"/>
</dbReference>
<dbReference type="Pfam" id="PF00583">
    <property type="entry name" value="Acetyltransf_1"/>
    <property type="match status" value="1"/>
</dbReference>
<accession>A0A4Q7JEK1</accession>
<sequence length="311" mass="34324">MRLQWRPLRLSDAPELVRLLAEVEAAEPAEGVPAQADVVDHLTRPGLDLAEGSTSVWAGDRLVGYATAQVRPSADPVHLLVVGFQLAPDHRTPELSGELARWCETTGRRLHAESHPGVPLHLYLRVPEGQKWLTEVAEVAGYRNERTYLRMRVALGELPELPEPPADLRPVPFEPRLDEATRLANNEIFTEHWGIIPQSPEVWRHGTTGNRAFRPDLTFVVLAPDDTVLAFLTGLVHGDEVYFGDIGTRAELRGRGAATGLVGHALRAARDAGLATAALTVDRDNPGALRIYQRCGFEVVHEVRNFILRVS</sequence>
<name>A0A4Q7JEK1_9PSEU</name>
<protein>
    <submittedName>
        <fullName evidence="4">GNAT family N-acetyltransferase</fullName>
    </submittedName>
</protein>
<keyword evidence="5" id="KW-1185">Reference proteome</keyword>
<evidence type="ECO:0000313" key="5">
    <source>
        <dbReference type="Proteomes" id="UP000292003"/>
    </source>
</evidence>
<dbReference type="InterPro" id="IPR050832">
    <property type="entry name" value="Bact_Acetyltransf"/>
</dbReference>
<evidence type="ECO:0000313" key="4">
    <source>
        <dbReference type="EMBL" id="RZQ64854.1"/>
    </source>
</evidence>